<evidence type="ECO:0000313" key="4">
    <source>
        <dbReference type="EMBL" id="MBY6277127.1"/>
    </source>
</evidence>
<dbReference type="OMA" id="MHYNTWP"/>
<dbReference type="SUPFAM" id="SSF56281">
    <property type="entry name" value="Metallo-hydrolase/oxidoreductase"/>
    <property type="match status" value="1"/>
</dbReference>
<keyword evidence="1 2" id="KW-0378">Hydrolase</keyword>
<feature type="domain" description="Metallo-beta-lactamase" evidence="3">
    <location>
        <begin position="7"/>
        <end position="187"/>
    </location>
</feature>
<dbReference type="Proteomes" id="UP000732377">
    <property type="component" value="Unassembled WGS sequence"/>
</dbReference>
<comment type="similarity">
    <text evidence="2">Belongs to the UPF0173 family.</text>
</comment>
<accession>A0A953I2E4</accession>
<dbReference type="GO" id="GO:0016787">
    <property type="term" value="F:hydrolase activity"/>
    <property type="evidence" value="ECO:0007669"/>
    <property type="project" value="UniProtKB-UniRule"/>
</dbReference>
<dbReference type="PANTHER" id="PTHR43546:SF3">
    <property type="entry name" value="UPF0173 METAL-DEPENDENT HYDROLASE MJ1163"/>
    <property type="match status" value="1"/>
</dbReference>
<dbReference type="InterPro" id="IPR050114">
    <property type="entry name" value="UPF0173_UPF0282_UlaG_hydrolase"/>
</dbReference>
<dbReference type="RefSeq" id="WP_011197273.1">
    <property type="nucleotide sequence ID" value="NZ_PIUK01000141.1"/>
</dbReference>
<dbReference type="SMART" id="SM00849">
    <property type="entry name" value="Lactamase_B"/>
    <property type="match status" value="1"/>
</dbReference>
<evidence type="ECO:0000256" key="2">
    <source>
        <dbReference type="HAMAP-Rule" id="MF_00457"/>
    </source>
</evidence>
<dbReference type="InterPro" id="IPR001279">
    <property type="entry name" value="Metallo-B-lactamas"/>
</dbReference>
<dbReference type="Gene3D" id="3.60.15.10">
    <property type="entry name" value="Ribonuclease Z/Hydroxyacylglutathione hydrolase-like"/>
    <property type="match status" value="1"/>
</dbReference>
<dbReference type="EMBL" id="PIUK01000141">
    <property type="protein sequence ID" value="MBY6277127.1"/>
    <property type="molecule type" value="Genomic_DNA"/>
</dbReference>
<evidence type="ECO:0000313" key="5">
    <source>
        <dbReference type="Proteomes" id="UP000732377"/>
    </source>
</evidence>
<dbReference type="NCBIfam" id="NF001911">
    <property type="entry name" value="PRK00685.1"/>
    <property type="match status" value="1"/>
</dbReference>
<dbReference type="SMR" id="A0A953I2E4"/>
<protein>
    <recommendedName>
        <fullName evidence="2">UPF0173 metal-dependent hydrolase CWE10_13095</fullName>
    </recommendedName>
</protein>
<gene>
    <name evidence="4" type="ORF">CWE10_13095</name>
</gene>
<organism evidence="4 5">
    <name type="scientific">Symbiobacterium thermophilum</name>
    <dbReference type="NCBI Taxonomy" id="2734"/>
    <lineage>
        <taxon>Bacteria</taxon>
        <taxon>Bacillati</taxon>
        <taxon>Bacillota</taxon>
        <taxon>Clostridia</taxon>
        <taxon>Eubacteriales</taxon>
        <taxon>Symbiobacteriaceae</taxon>
        <taxon>Symbiobacterium</taxon>
    </lineage>
</organism>
<dbReference type="InterPro" id="IPR036866">
    <property type="entry name" value="RibonucZ/Hydroxyglut_hydro"/>
</dbReference>
<dbReference type="AlphaFoldDB" id="A0A953I2E4"/>
<dbReference type="InterPro" id="IPR022877">
    <property type="entry name" value="UPF0173"/>
</dbReference>
<evidence type="ECO:0000259" key="3">
    <source>
        <dbReference type="SMART" id="SM00849"/>
    </source>
</evidence>
<dbReference type="HAMAP" id="MF_00457">
    <property type="entry name" value="UPF0173"/>
    <property type="match status" value="1"/>
</dbReference>
<dbReference type="PANTHER" id="PTHR43546">
    <property type="entry name" value="UPF0173 METAL-DEPENDENT HYDROLASE MJ1163-RELATED"/>
    <property type="match status" value="1"/>
</dbReference>
<name>A0A953I2E4_SYMTR</name>
<comment type="caution">
    <text evidence="4">The sequence shown here is derived from an EMBL/GenBank/DDBJ whole genome shotgun (WGS) entry which is preliminary data.</text>
</comment>
<sequence>MQIRYLGHSAFEITDGKWNLLIDPFITGNPACPVKAEELHPQYILVTHLHDDHVGDTVAIAKRTGATVITSFEGGQALAAQGVKVADMALGGKRRFDFGLVRVTLAFHGFGPTGGHACGFVIHIGGKRIYHAGDTALFSDMKLLNGVIEEPGIDVAMLPIGDNYTMGPEDAAVAVEWIRPKVVIPMHWGTFPVLVQDASGFAARVRETGASQPVVLRPGETYTL</sequence>
<dbReference type="Pfam" id="PF13483">
    <property type="entry name" value="Lactamase_B_3"/>
    <property type="match status" value="1"/>
</dbReference>
<proteinExistence type="inferred from homology"/>
<evidence type="ECO:0000256" key="1">
    <source>
        <dbReference type="ARBA" id="ARBA00022801"/>
    </source>
</evidence>
<reference evidence="4" key="1">
    <citation type="submission" date="2017-11" db="EMBL/GenBank/DDBJ databases">
        <title>Three new genomes from thermophilic consortium.</title>
        <authorList>
            <person name="Quaggio R."/>
            <person name="Amgarten D."/>
            <person name="Setubal J.C."/>
        </authorList>
    </citation>
    <scope>NUCLEOTIDE SEQUENCE</scope>
    <source>
        <strain evidence="4">ZCTH01-B2</strain>
    </source>
</reference>